<feature type="compositionally biased region" description="Low complexity" evidence="5">
    <location>
        <begin position="549"/>
        <end position="583"/>
    </location>
</feature>
<dbReference type="Gene3D" id="1.25.40.10">
    <property type="entry name" value="Tetratricopeptide repeat domain"/>
    <property type="match status" value="1"/>
</dbReference>
<feature type="compositionally biased region" description="Basic and acidic residues" evidence="5">
    <location>
        <begin position="538"/>
        <end position="548"/>
    </location>
</feature>
<feature type="compositionally biased region" description="Acidic residues" evidence="5">
    <location>
        <begin position="616"/>
        <end position="625"/>
    </location>
</feature>
<name>A0A857C8E2_9HYPH</name>
<sequence length="636" mass="67442">MIRLLIFIALVFAAALGMAWIADRPGLVTLDWQGYRIETGLMTAAVALAVLLAVGIFLWNLALFLMRSPGLVGRFFRRRRRDRGYDALSKGMLALGVGDATSASRYGGEAAKLLGHEPSTSLLLAQSAQLAGRHEEARGRFEAMLEDPRLKPVGLHGLYVEAERVGEPVAARHYAEEAAKLVPGLAWAGRAVLGYQAVAGDWADAIRSLERNYAAKLVDKKTFRRHKAVLLTAQALELEDRDPDQAKGLASEAHGLAPDLVPAAVVAARLATRRGDIRKALKVVETTWKLSPHPDLADAYAHARTGDSALDRLKRIKTLAALRAHNAEGALALARAALEASDYTLARAQLKAAMTLEPTRRAFLLMAELEETQHGDRGRVREWLARAVRAPADPAWVADGVVSESWAPVSPVDGRLDAFVWTSPPAALDHQDTSLEALDEALFEALPAVAASIPARPEGIAALDDGPLVEMTRAAPKPADTTPGVVAETEEKGPEKAIEKAAAKPLEKTPETASEAPGAEAKPAPAPAPTAQPAEPVSADKDLSEKGTAKPAVTPAVPTAGNGKEASAPATATPVAAAAAAPTKSEGDAKPVAKDAKDKDLSRPIEFPLKHMPDDPGPDGGDDEEPPKKPGYRFFN</sequence>
<dbReference type="OrthoDB" id="9798343at2"/>
<dbReference type="AlphaFoldDB" id="A0A857C8E2"/>
<dbReference type="RefSeq" id="WP_158194132.1">
    <property type="nucleotide sequence ID" value="NZ_CP046908.1"/>
</dbReference>
<feature type="compositionally biased region" description="Low complexity" evidence="5">
    <location>
        <begin position="513"/>
        <end position="523"/>
    </location>
</feature>
<evidence type="ECO:0000256" key="3">
    <source>
        <dbReference type="ARBA" id="ARBA00022989"/>
    </source>
</evidence>
<keyword evidence="2 6" id="KW-0812">Transmembrane</keyword>
<dbReference type="EMBL" id="CP046908">
    <property type="protein sequence ID" value="QGZ35181.1"/>
    <property type="molecule type" value="Genomic_DNA"/>
</dbReference>
<comment type="subcellular location">
    <subcellularLocation>
        <location evidence="1">Membrane</location>
    </subcellularLocation>
</comment>
<dbReference type="InterPro" id="IPR011990">
    <property type="entry name" value="TPR-like_helical_dom_sf"/>
</dbReference>
<evidence type="ECO:0000259" key="7">
    <source>
        <dbReference type="Pfam" id="PF07219"/>
    </source>
</evidence>
<evidence type="ECO:0000256" key="5">
    <source>
        <dbReference type="SAM" id="MobiDB-lite"/>
    </source>
</evidence>
<dbReference type="Proteomes" id="UP000435648">
    <property type="component" value="Chromosome"/>
</dbReference>
<dbReference type="InterPro" id="IPR010817">
    <property type="entry name" value="HemY_N"/>
</dbReference>
<dbReference type="InterPro" id="IPR016982">
    <property type="entry name" value="Mms48"/>
</dbReference>
<feature type="compositionally biased region" description="Basic and acidic residues" evidence="5">
    <location>
        <begin position="489"/>
        <end position="510"/>
    </location>
</feature>
<proteinExistence type="predicted"/>
<dbReference type="KEGG" id="siw:GH266_12095"/>
<organism evidence="8 9">
    <name type="scientific">Stappia indica</name>
    <dbReference type="NCBI Taxonomy" id="538381"/>
    <lineage>
        <taxon>Bacteria</taxon>
        <taxon>Pseudomonadati</taxon>
        <taxon>Pseudomonadota</taxon>
        <taxon>Alphaproteobacteria</taxon>
        <taxon>Hyphomicrobiales</taxon>
        <taxon>Stappiaceae</taxon>
        <taxon>Stappia</taxon>
    </lineage>
</organism>
<feature type="transmembrane region" description="Helical" evidence="6">
    <location>
        <begin position="43"/>
        <end position="66"/>
    </location>
</feature>
<evidence type="ECO:0000256" key="1">
    <source>
        <dbReference type="ARBA" id="ARBA00004370"/>
    </source>
</evidence>
<evidence type="ECO:0000313" key="8">
    <source>
        <dbReference type="EMBL" id="QGZ35181.1"/>
    </source>
</evidence>
<keyword evidence="3 6" id="KW-1133">Transmembrane helix</keyword>
<feature type="domain" description="HemY N-terminal" evidence="7">
    <location>
        <begin position="26"/>
        <end position="132"/>
    </location>
</feature>
<dbReference type="GO" id="GO:0016020">
    <property type="term" value="C:membrane"/>
    <property type="evidence" value="ECO:0007669"/>
    <property type="project" value="UniProtKB-SubCell"/>
</dbReference>
<dbReference type="Pfam" id="PF07219">
    <property type="entry name" value="HemY_N"/>
    <property type="match status" value="1"/>
</dbReference>
<gene>
    <name evidence="8" type="ORF">GH266_12095</name>
</gene>
<evidence type="ECO:0000256" key="4">
    <source>
        <dbReference type="ARBA" id="ARBA00023136"/>
    </source>
</evidence>
<evidence type="ECO:0000256" key="6">
    <source>
        <dbReference type="SAM" id="Phobius"/>
    </source>
</evidence>
<accession>A0A857C8E2</accession>
<evidence type="ECO:0000313" key="9">
    <source>
        <dbReference type="Proteomes" id="UP000435648"/>
    </source>
</evidence>
<evidence type="ECO:0000256" key="2">
    <source>
        <dbReference type="ARBA" id="ARBA00022692"/>
    </source>
</evidence>
<reference evidence="8 9" key="1">
    <citation type="submission" date="2019-12" db="EMBL/GenBank/DDBJ databases">
        <title>The genome of Stappia indica PHM037.</title>
        <authorList>
            <person name="Kacar D."/>
            <person name="Galan B."/>
            <person name="Canedo L."/>
            <person name="Rodriguez P."/>
            <person name="de la Calle F."/>
            <person name="Garcia J.L."/>
        </authorList>
    </citation>
    <scope>NUCLEOTIDE SEQUENCE [LARGE SCALE GENOMIC DNA]</scope>
    <source>
        <strain evidence="8 9">PHM037</strain>
    </source>
</reference>
<feature type="region of interest" description="Disordered" evidence="5">
    <location>
        <begin position="474"/>
        <end position="636"/>
    </location>
</feature>
<dbReference type="SUPFAM" id="SSF48452">
    <property type="entry name" value="TPR-like"/>
    <property type="match status" value="1"/>
</dbReference>
<keyword evidence="4 6" id="KW-0472">Membrane</keyword>
<protein>
    <submittedName>
        <fullName evidence="8">Heme biosynthesis protein HemY</fullName>
    </submittedName>
</protein>
<dbReference type="PIRSF" id="PIRSF031802">
    <property type="entry name" value="UCP031802"/>
    <property type="match status" value="1"/>
</dbReference>
<feature type="compositionally biased region" description="Basic and acidic residues" evidence="5">
    <location>
        <begin position="585"/>
        <end position="614"/>
    </location>
</feature>